<keyword evidence="6 10" id="KW-0472">Membrane</keyword>
<keyword evidence="2 10" id="KW-0812">Transmembrane</keyword>
<comment type="subcellular location">
    <subcellularLocation>
        <location evidence="1">Membrane</location>
        <topology evidence="1">Single-pass type I membrane protein</topology>
    </subcellularLocation>
</comment>
<feature type="domain" description="Ig-like" evidence="11">
    <location>
        <begin position="549"/>
        <end position="676"/>
    </location>
</feature>
<evidence type="ECO:0000256" key="6">
    <source>
        <dbReference type="ARBA" id="ARBA00023136"/>
    </source>
</evidence>
<sequence>MGFCTSWRSCRGRRGARGLASRGLKPKEGLASAQRHVAVQEGPLYRTEGSHVTLWCKVSGYQGPAEQNFQWSIYLPSAPEREVQIVSTADPSFPYAIYTQRVHSREIYVERVQGDAVLLHIKELQDRDAGEYECHTPNTDERYFGSYSAKMNLVVIPDSLRVTAVPQTLHKVERDSLELKCEVAKSTAQHSHVSIAWYRQRGGEAPVEVISLSRDFVLRAGGSYAQRQATGDVRLDKVGETTSKLTIYNLHPSDQGEFYCEAAEWIQDPDKSWYAMTRKRSQGTIVNVQATDKEFSVRLETEKRTYIVGEPVEFRCILEAQNVPDRYFSISWAFNSSLIASLGPNAVPVLNNEFAQREALGQLKVAKESDNVFVLKIYRLRLEDSGKYNCRVTEREKTVTGDFIDKESKRPKNIPITVLPLKTSISLEIINNASSVLEGESLRFGCNVRSGVGPQSRLSVAWQLVDKQNRRSEIVRLDRDGTLQPGPSYAERSSYGGIQMEQVRPGSFTLEIFNSIRADEGHYECRVAEWTRTLDGEWQMVGERHAGTPVSITPLEAGFAVTAISRTPGVTYNESFDLQCIIKPHYPSWVPVSVTWRFQPAGSTEFHDLVTFTRDGGVQWGDRYMGFRTRTAIEKAESSNNVRLSISRASDTEAGKYQCVAELWRKNYNSSWTRLADRTSNLLEIRVLRPVTKLQTSPDSHFAVLWYVHKPSDADGKLILKTTHSSAFEYGTYAEEEGLRGRLQFERSASGGLFSLTVQRAEVRDSGSYYCHVEEWLLSPNHAWYKLAEEVSGRTEVTVKQPDNRLQVNQTHRNITVLENQWVTLECQVSSRSSPSSQLSVEWYVWRPGHPEKEAVARLSRQSTLRYGDLAALGDLRGRIHMESPSLGLYLLSIQNATVRDSGVYDCRVEEWLLDPSDRWYKRAEDLSGLTTLTVKQPDPTLQVDTATANLTVQEKESFPLDCSILSRSSPESHFAVTWYNLRAKEAGGHAEEEEEEEREAVLSVGPDAVFSPETGRWEGRLRFQRLSAVLFRLTVLQAGGADSGNYSCRVEEWLADPNGVWYRLAEEESGTVAVHVQDAGSTLQSVICSNDALFYFVFFYPFPIFGILIITILLVRFKSRNSSKNSEGKNGVPLLWIKEPHLNYSPTCLEPPVLSIHPGTID</sequence>
<dbReference type="FunFam" id="2.60.40.10:FF:000191">
    <property type="entry name" value="Immunoglobulin superfamily member 3"/>
    <property type="match status" value="1"/>
</dbReference>
<evidence type="ECO:0000313" key="12">
    <source>
        <dbReference type="Ensembl" id="ENSAPLP00000023223.1"/>
    </source>
</evidence>
<dbReference type="FunFam" id="2.60.40.10:FF:000604">
    <property type="entry name" value="immunoglobulin superfamily member 3"/>
    <property type="match status" value="1"/>
</dbReference>
<evidence type="ECO:0000256" key="10">
    <source>
        <dbReference type="SAM" id="Phobius"/>
    </source>
</evidence>
<reference evidence="12" key="3">
    <citation type="submission" date="2025-09" db="UniProtKB">
        <authorList>
            <consortium name="Ensembl"/>
        </authorList>
    </citation>
    <scope>IDENTIFICATION</scope>
</reference>
<dbReference type="PANTHER" id="PTHR12207:SF21">
    <property type="entry name" value="IMMUNOGLOBULIN SUPERFAMILY MEMBER 3"/>
    <property type="match status" value="1"/>
</dbReference>
<accession>A0A493TC20</accession>
<dbReference type="CDD" id="cd00099">
    <property type="entry name" value="IgV"/>
    <property type="match status" value="2"/>
</dbReference>
<gene>
    <name evidence="12" type="primary">IGSF3</name>
</gene>
<feature type="domain" description="Ig-like" evidence="11">
    <location>
        <begin position="309"/>
        <end position="400"/>
    </location>
</feature>
<evidence type="ECO:0000256" key="5">
    <source>
        <dbReference type="ARBA" id="ARBA00022989"/>
    </source>
</evidence>
<proteinExistence type="predicted"/>
<protein>
    <recommendedName>
        <fullName evidence="9">Immunoglobulin superfamily member 3</fullName>
    </recommendedName>
</protein>
<evidence type="ECO:0000256" key="2">
    <source>
        <dbReference type="ARBA" id="ARBA00022692"/>
    </source>
</evidence>
<feature type="transmembrane region" description="Helical" evidence="10">
    <location>
        <begin position="1093"/>
        <end position="1116"/>
    </location>
</feature>
<keyword evidence="13" id="KW-1185">Reference proteome</keyword>
<organism evidence="12 13">
    <name type="scientific">Anas platyrhynchos platyrhynchos</name>
    <name type="common">Northern mallard</name>
    <dbReference type="NCBI Taxonomy" id="8840"/>
    <lineage>
        <taxon>Eukaryota</taxon>
        <taxon>Metazoa</taxon>
        <taxon>Chordata</taxon>
        <taxon>Craniata</taxon>
        <taxon>Vertebrata</taxon>
        <taxon>Euteleostomi</taxon>
        <taxon>Archelosauria</taxon>
        <taxon>Archosauria</taxon>
        <taxon>Dinosauria</taxon>
        <taxon>Saurischia</taxon>
        <taxon>Theropoda</taxon>
        <taxon>Coelurosauria</taxon>
        <taxon>Aves</taxon>
        <taxon>Neognathae</taxon>
        <taxon>Galloanserae</taxon>
        <taxon>Anseriformes</taxon>
        <taxon>Anatidae</taxon>
        <taxon>Anatinae</taxon>
        <taxon>Anas</taxon>
    </lineage>
</organism>
<dbReference type="Ensembl" id="ENSAPLT00000039951.1">
    <property type="protein sequence ID" value="ENSAPLP00000023223.1"/>
    <property type="gene ID" value="ENSAPLG00000007123.2"/>
</dbReference>
<dbReference type="InterPro" id="IPR007110">
    <property type="entry name" value="Ig-like_dom"/>
</dbReference>
<evidence type="ECO:0000256" key="7">
    <source>
        <dbReference type="ARBA" id="ARBA00023157"/>
    </source>
</evidence>
<dbReference type="PROSITE" id="PS50835">
    <property type="entry name" value="IG_LIKE"/>
    <property type="match status" value="7"/>
</dbReference>
<evidence type="ECO:0000256" key="8">
    <source>
        <dbReference type="ARBA" id="ARBA00023319"/>
    </source>
</evidence>
<dbReference type="SMART" id="SM00406">
    <property type="entry name" value="IGv"/>
    <property type="match status" value="5"/>
</dbReference>
<dbReference type="SMART" id="SM00408">
    <property type="entry name" value="IGc2"/>
    <property type="match status" value="4"/>
</dbReference>
<dbReference type="InterPro" id="IPR051102">
    <property type="entry name" value="IgSF_V-set/TM_domain"/>
</dbReference>
<dbReference type="InterPro" id="IPR013106">
    <property type="entry name" value="Ig_V-set"/>
</dbReference>
<name>A0A493TC20_ANAPP</name>
<keyword evidence="8" id="KW-0393">Immunoglobulin domain</keyword>
<feature type="domain" description="Ig-like" evidence="11">
    <location>
        <begin position="940"/>
        <end position="1052"/>
    </location>
</feature>
<evidence type="ECO:0000313" key="13">
    <source>
        <dbReference type="Proteomes" id="UP000016666"/>
    </source>
</evidence>
<evidence type="ECO:0000256" key="1">
    <source>
        <dbReference type="ARBA" id="ARBA00004479"/>
    </source>
</evidence>
<reference evidence="12" key="2">
    <citation type="submission" date="2025-08" db="UniProtKB">
        <authorList>
            <consortium name="Ensembl"/>
        </authorList>
    </citation>
    <scope>IDENTIFICATION</scope>
</reference>
<dbReference type="GeneTree" id="ENSGT00940000155177"/>
<dbReference type="Proteomes" id="UP000016666">
    <property type="component" value="Chromosome 1"/>
</dbReference>
<evidence type="ECO:0000256" key="9">
    <source>
        <dbReference type="ARBA" id="ARBA00067302"/>
    </source>
</evidence>
<dbReference type="SUPFAM" id="SSF48726">
    <property type="entry name" value="Immunoglobulin"/>
    <property type="match status" value="8"/>
</dbReference>
<keyword evidence="5 10" id="KW-1133">Transmembrane helix</keyword>
<dbReference type="FunFam" id="2.60.40.10:FF:000689">
    <property type="entry name" value="Immunoglobulin superfamily member 3"/>
    <property type="match status" value="1"/>
</dbReference>
<dbReference type="FunFam" id="2.60.40.10:FF:000932">
    <property type="entry name" value="Immunoglobulin superfamily member 3"/>
    <property type="match status" value="1"/>
</dbReference>
<feature type="domain" description="Ig-like" evidence="11">
    <location>
        <begin position="157"/>
        <end position="262"/>
    </location>
</feature>
<reference evidence="12 13" key="1">
    <citation type="submission" date="2017-10" db="EMBL/GenBank/DDBJ databases">
        <title>A new Pekin duck reference genome.</title>
        <authorList>
            <person name="Hou Z.-C."/>
            <person name="Zhou Z.-K."/>
            <person name="Zhu F."/>
            <person name="Hou S.-S."/>
        </authorList>
    </citation>
    <scope>NUCLEOTIDE SEQUENCE [LARGE SCALE GENOMIC DNA]</scope>
</reference>
<feature type="domain" description="Ig-like" evidence="11">
    <location>
        <begin position="420"/>
        <end position="535"/>
    </location>
</feature>
<evidence type="ECO:0000256" key="3">
    <source>
        <dbReference type="ARBA" id="ARBA00022729"/>
    </source>
</evidence>
<dbReference type="InterPro" id="IPR003598">
    <property type="entry name" value="Ig_sub2"/>
</dbReference>
<dbReference type="FunFam" id="2.60.40.10:FF:000491">
    <property type="entry name" value="Immunoglobulin superfamily, member 3"/>
    <property type="match status" value="1"/>
</dbReference>
<dbReference type="GO" id="GO:0016020">
    <property type="term" value="C:membrane"/>
    <property type="evidence" value="ECO:0007669"/>
    <property type="project" value="UniProtKB-SubCell"/>
</dbReference>
<keyword evidence="4" id="KW-0677">Repeat</keyword>
<keyword evidence="7" id="KW-1015">Disulfide bond</keyword>
<evidence type="ECO:0000256" key="4">
    <source>
        <dbReference type="ARBA" id="ARBA00022737"/>
    </source>
</evidence>
<feature type="domain" description="Ig-like" evidence="11">
    <location>
        <begin position="26"/>
        <end position="152"/>
    </location>
</feature>
<dbReference type="AlphaFoldDB" id="A0A493TC20"/>
<dbReference type="InterPro" id="IPR003599">
    <property type="entry name" value="Ig_sub"/>
</dbReference>
<evidence type="ECO:0000259" key="11">
    <source>
        <dbReference type="PROSITE" id="PS50835"/>
    </source>
</evidence>
<keyword evidence="3" id="KW-0732">Signal</keyword>
<dbReference type="Gene3D" id="2.60.40.10">
    <property type="entry name" value="Immunoglobulins"/>
    <property type="match status" value="8"/>
</dbReference>
<dbReference type="Pfam" id="PF07686">
    <property type="entry name" value="V-set"/>
    <property type="match status" value="4"/>
</dbReference>
<dbReference type="PANTHER" id="PTHR12207">
    <property type="entry name" value="V-SET AND TRANSMEMBRANE DOMAIN-CONTAINING PROTEIN"/>
    <property type="match status" value="1"/>
</dbReference>
<feature type="domain" description="Ig-like" evidence="11">
    <location>
        <begin position="802"/>
        <end position="928"/>
    </location>
</feature>
<dbReference type="InterPro" id="IPR013783">
    <property type="entry name" value="Ig-like_fold"/>
</dbReference>
<dbReference type="InterPro" id="IPR036179">
    <property type="entry name" value="Ig-like_dom_sf"/>
</dbReference>
<dbReference type="SMART" id="SM00409">
    <property type="entry name" value="IG"/>
    <property type="match status" value="8"/>
</dbReference>